<dbReference type="InterPro" id="IPR036273">
    <property type="entry name" value="CRAL/TRIO_N_dom_sf"/>
</dbReference>
<organism evidence="2 3">
    <name type="scientific">Caerostris darwini</name>
    <dbReference type="NCBI Taxonomy" id="1538125"/>
    <lineage>
        <taxon>Eukaryota</taxon>
        <taxon>Metazoa</taxon>
        <taxon>Ecdysozoa</taxon>
        <taxon>Arthropoda</taxon>
        <taxon>Chelicerata</taxon>
        <taxon>Arachnida</taxon>
        <taxon>Araneae</taxon>
        <taxon>Araneomorphae</taxon>
        <taxon>Entelegynae</taxon>
        <taxon>Araneoidea</taxon>
        <taxon>Araneidae</taxon>
        <taxon>Caerostris</taxon>
    </lineage>
</organism>
<dbReference type="InterPro" id="IPR001251">
    <property type="entry name" value="CRAL-TRIO_dom"/>
</dbReference>
<keyword evidence="3" id="KW-1185">Reference proteome</keyword>
<dbReference type="GO" id="GO:0016020">
    <property type="term" value="C:membrane"/>
    <property type="evidence" value="ECO:0007669"/>
    <property type="project" value="TreeGrafter"/>
</dbReference>
<dbReference type="Gene3D" id="1.20.5.1200">
    <property type="entry name" value="Alpha-tocopherol transfer"/>
    <property type="match status" value="1"/>
</dbReference>
<dbReference type="PROSITE" id="PS50191">
    <property type="entry name" value="CRAL_TRIO"/>
    <property type="match status" value="1"/>
</dbReference>
<dbReference type="Proteomes" id="UP001054837">
    <property type="component" value="Unassembled WGS sequence"/>
</dbReference>
<protein>
    <submittedName>
        <fullName evidence="2">Alpha-tocopherol transfer protein-like</fullName>
    </submittedName>
</protein>
<evidence type="ECO:0000313" key="2">
    <source>
        <dbReference type="EMBL" id="GIY27246.1"/>
    </source>
</evidence>
<dbReference type="AlphaFoldDB" id="A0AAV4S2F9"/>
<name>A0AAV4S2F9_9ARAC</name>
<gene>
    <name evidence="2" type="primary">TTPAL</name>
    <name evidence="2" type="ORF">CDAR_54801</name>
</gene>
<dbReference type="Pfam" id="PF03765">
    <property type="entry name" value="CRAL_TRIO_N"/>
    <property type="match status" value="1"/>
</dbReference>
<dbReference type="InterPro" id="IPR011074">
    <property type="entry name" value="CRAL/TRIO_N_dom"/>
</dbReference>
<comment type="caution">
    <text evidence="2">The sequence shown here is derived from an EMBL/GenBank/DDBJ whole genome shotgun (WGS) entry which is preliminary data.</text>
</comment>
<dbReference type="PANTHER" id="PTHR10174">
    <property type="entry name" value="ALPHA-TOCOPHEROL TRANSFER PROTEIN-RELATED"/>
    <property type="match status" value="1"/>
</dbReference>
<dbReference type="Gene3D" id="1.10.8.20">
    <property type="entry name" value="N-terminal domain of phosphatidylinositol transfer protein sec14p"/>
    <property type="match status" value="1"/>
</dbReference>
<accession>A0AAV4S2F9</accession>
<dbReference type="SUPFAM" id="SSF52087">
    <property type="entry name" value="CRAL/TRIO domain"/>
    <property type="match status" value="1"/>
</dbReference>
<proteinExistence type="predicted"/>
<dbReference type="CDD" id="cd00170">
    <property type="entry name" value="SEC14"/>
    <property type="match status" value="1"/>
</dbReference>
<dbReference type="SMART" id="SM01100">
    <property type="entry name" value="CRAL_TRIO_N"/>
    <property type="match status" value="1"/>
</dbReference>
<dbReference type="InterPro" id="IPR036865">
    <property type="entry name" value="CRAL-TRIO_dom_sf"/>
</dbReference>
<dbReference type="SMART" id="SM00516">
    <property type="entry name" value="SEC14"/>
    <property type="match status" value="1"/>
</dbReference>
<evidence type="ECO:0000313" key="3">
    <source>
        <dbReference type="Proteomes" id="UP001054837"/>
    </source>
</evidence>
<dbReference type="PANTHER" id="PTHR10174:SF130">
    <property type="entry name" value="ALPHA-TOCOPHEROL TRANSFER PROTEIN-LIKE"/>
    <property type="match status" value="1"/>
</dbReference>
<sequence length="314" mass="36060">MHLHPSWMKGLTPDMVKKAEDELRETPEKKAEALKEIKLLIEEEPGFCPLLDDEFLVRFLRAKKYDVDRAFNTLMNYYSFKSRYSGIVTDLTPQDLKFVFEMNKVFVPTKRARNGEGILIVNAGAFDMEVCTMEQQFAACFIGVEVGLQTEATQVCGGIMVVDMKGMTWRKLMMYFNPTFITTIVRCIQDVLPSRVSGIHVVNEPVYFGSVFKLVKPIITKKLRSRLHFHSSDLKSLQEHLPPETLPKELGGYLGEEEFRSFRSMMLQNNALIERLSAYTYNGVKSPYQQTLEKQENNSALHLTTRDLFNVSTN</sequence>
<dbReference type="PRINTS" id="PR00180">
    <property type="entry name" value="CRETINALDHBP"/>
</dbReference>
<dbReference type="Pfam" id="PF00650">
    <property type="entry name" value="CRAL_TRIO"/>
    <property type="match status" value="1"/>
</dbReference>
<dbReference type="SUPFAM" id="SSF46938">
    <property type="entry name" value="CRAL/TRIO N-terminal domain"/>
    <property type="match status" value="1"/>
</dbReference>
<evidence type="ECO:0000259" key="1">
    <source>
        <dbReference type="PROSITE" id="PS50191"/>
    </source>
</evidence>
<reference evidence="2 3" key="1">
    <citation type="submission" date="2021-06" db="EMBL/GenBank/DDBJ databases">
        <title>Caerostris darwini draft genome.</title>
        <authorList>
            <person name="Kono N."/>
            <person name="Arakawa K."/>
        </authorList>
    </citation>
    <scope>NUCLEOTIDE SEQUENCE [LARGE SCALE GENOMIC DNA]</scope>
</reference>
<dbReference type="EMBL" id="BPLQ01007034">
    <property type="protein sequence ID" value="GIY27246.1"/>
    <property type="molecule type" value="Genomic_DNA"/>
</dbReference>
<dbReference type="GO" id="GO:1902936">
    <property type="term" value="F:phosphatidylinositol bisphosphate binding"/>
    <property type="evidence" value="ECO:0007669"/>
    <property type="project" value="TreeGrafter"/>
</dbReference>
<dbReference type="Gene3D" id="3.40.525.10">
    <property type="entry name" value="CRAL-TRIO lipid binding domain"/>
    <property type="match status" value="1"/>
</dbReference>
<feature type="domain" description="CRAL-TRIO" evidence="1">
    <location>
        <begin position="93"/>
        <end position="258"/>
    </location>
</feature>